<dbReference type="RefSeq" id="WP_007414059.1">
    <property type="nucleotide sequence ID" value="NZ_ABOX02000007.1"/>
</dbReference>
<proteinExistence type="predicted"/>
<comment type="caution">
    <text evidence="1">The sequence shown here is derived from an EMBL/GenBank/DDBJ whole genome shotgun (WGS) entry which is preliminary data.</text>
</comment>
<gene>
    <name evidence="1" type="ORF">Cflav_PD4565</name>
</gene>
<protein>
    <submittedName>
        <fullName evidence="1">Uncharacterized protein</fullName>
    </submittedName>
</protein>
<organism evidence="1 2">
    <name type="scientific">Pedosphaera parvula (strain Ellin514)</name>
    <dbReference type="NCBI Taxonomy" id="320771"/>
    <lineage>
        <taxon>Bacteria</taxon>
        <taxon>Pseudomonadati</taxon>
        <taxon>Verrucomicrobiota</taxon>
        <taxon>Pedosphaerae</taxon>
        <taxon>Pedosphaerales</taxon>
        <taxon>Pedosphaeraceae</taxon>
        <taxon>Pedosphaera</taxon>
    </lineage>
</organism>
<sequence length="61" mass="6469">MIESALGYDVTVANASGAELTPANRILTRTGADVTITGSGPIVLRFHYKGSALRWIYDGSN</sequence>
<evidence type="ECO:0000313" key="2">
    <source>
        <dbReference type="Proteomes" id="UP000003688"/>
    </source>
</evidence>
<dbReference type="Proteomes" id="UP000003688">
    <property type="component" value="Unassembled WGS sequence"/>
</dbReference>
<name>B9XE11_PEDPL</name>
<dbReference type="AlphaFoldDB" id="B9XE11"/>
<evidence type="ECO:0000313" key="1">
    <source>
        <dbReference type="EMBL" id="EEF61902.1"/>
    </source>
</evidence>
<dbReference type="EMBL" id="ABOX02000007">
    <property type="protein sequence ID" value="EEF61902.1"/>
    <property type="molecule type" value="Genomic_DNA"/>
</dbReference>
<reference evidence="1 2" key="1">
    <citation type="journal article" date="2011" name="J. Bacteriol.">
        <title>Genome sequence of 'Pedosphaera parvula' Ellin514, an aerobic Verrucomicrobial isolate from pasture soil.</title>
        <authorList>
            <person name="Kant R."/>
            <person name="van Passel M.W."/>
            <person name="Sangwan P."/>
            <person name="Palva A."/>
            <person name="Lucas S."/>
            <person name="Copeland A."/>
            <person name="Lapidus A."/>
            <person name="Glavina Del Rio T."/>
            <person name="Dalin E."/>
            <person name="Tice H."/>
            <person name="Bruce D."/>
            <person name="Goodwin L."/>
            <person name="Pitluck S."/>
            <person name="Chertkov O."/>
            <person name="Larimer F.W."/>
            <person name="Land M.L."/>
            <person name="Hauser L."/>
            <person name="Brettin T.S."/>
            <person name="Detter J.C."/>
            <person name="Han S."/>
            <person name="de Vos W.M."/>
            <person name="Janssen P.H."/>
            <person name="Smidt H."/>
        </authorList>
    </citation>
    <scope>NUCLEOTIDE SEQUENCE [LARGE SCALE GENOMIC DNA]</scope>
    <source>
        <strain evidence="1 2">Ellin514</strain>
    </source>
</reference>
<accession>B9XE11</accession>
<keyword evidence="2" id="KW-1185">Reference proteome</keyword>
<dbReference type="STRING" id="320771.Cflav_PD4565"/>